<proteinExistence type="inferred from homology"/>
<name>A0ABT3DNC2_9BACI</name>
<feature type="domain" description="SHSP" evidence="3">
    <location>
        <begin position="47"/>
        <end position="159"/>
    </location>
</feature>
<dbReference type="CDD" id="cd06464">
    <property type="entry name" value="ACD_sHsps-like"/>
    <property type="match status" value="1"/>
</dbReference>
<keyword evidence="5" id="KW-1185">Reference proteome</keyword>
<accession>A0ABT3DNC2</accession>
<evidence type="ECO:0000313" key="5">
    <source>
        <dbReference type="Proteomes" id="UP001526147"/>
    </source>
</evidence>
<dbReference type="RefSeq" id="WP_264144500.1">
    <property type="nucleotide sequence ID" value="NZ_JAOYEY010000050.1"/>
</dbReference>
<comment type="similarity">
    <text evidence="1 2">Belongs to the small heat shock protein (HSP20) family.</text>
</comment>
<dbReference type="InterPro" id="IPR008978">
    <property type="entry name" value="HSP20-like_chaperone"/>
</dbReference>
<evidence type="ECO:0000256" key="1">
    <source>
        <dbReference type="PROSITE-ProRule" id="PRU00285"/>
    </source>
</evidence>
<evidence type="ECO:0000256" key="2">
    <source>
        <dbReference type="RuleBase" id="RU003616"/>
    </source>
</evidence>
<evidence type="ECO:0000259" key="3">
    <source>
        <dbReference type="PROSITE" id="PS01031"/>
    </source>
</evidence>
<dbReference type="InterPro" id="IPR031107">
    <property type="entry name" value="Small_HSP"/>
</dbReference>
<dbReference type="EMBL" id="JAOYEY010000050">
    <property type="protein sequence ID" value="MCV9888399.1"/>
    <property type="molecule type" value="Genomic_DNA"/>
</dbReference>
<dbReference type="Proteomes" id="UP001526147">
    <property type="component" value="Unassembled WGS sequence"/>
</dbReference>
<dbReference type="InterPro" id="IPR002068">
    <property type="entry name" value="A-crystallin/Hsp20_dom"/>
</dbReference>
<dbReference type="PANTHER" id="PTHR11527">
    <property type="entry name" value="HEAT-SHOCK PROTEIN 20 FAMILY MEMBER"/>
    <property type="match status" value="1"/>
</dbReference>
<sequence>MRKKNELTNNKQDPQNEQIDFFQIVDHFFRSEPIRQFMNEFDSMFEGSFPQKSIHVNTYETDQTCVIDMQIPPVKKEQIKLELIDQYLTISITNREEIKEYNENSSTFRSYSSLDSLSKTIVLPYKVEEHEIKTKYKNGSLLVTIPKKSTQILLEDDSI</sequence>
<evidence type="ECO:0000313" key="4">
    <source>
        <dbReference type="EMBL" id="MCV9888399.1"/>
    </source>
</evidence>
<dbReference type="SUPFAM" id="SSF49764">
    <property type="entry name" value="HSP20-like chaperones"/>
    <property type="match status" value="1"/>
</dbReference>
<organism evidence="4 5">
    <name type="scientific">Metabacillus halosaccharovorans</name>
    <dbReference type="NCBI Taxonomy" id="930124"/>
    <lineage>
        <taxon>Bacteria</taxon>
        <taxon>Bacillati</taxon>
        <taxon>Bacillota</taxon>
        <taxon>Bacilli</taxon>
        <taxon>Bacillales</taxon>
        <taxon>Bacillaceae</taxon>
        <taxon>Metabacillus</taxon>
    </lineage>
</organism>
<gene>
    <name evidence="4" type="ORF">OIH86_22360</name>
</gene>
<protein>
    <submittedName>
        <fullName evidence="4">Hsp20/alpha crystallin family protein</fullName>
    </submittedName>
</protein>
<dbReference type="PROSITE" id="PS01031">
    <property type="entry name" value="SHSP"/>
    <property type="match status" value="1"/>
</dbReference>
<comment type="caution">
    <text evidence="4">The sequence shown here is derived from an EMBL/GenBank/DDBJ whole genome shotgun (WGS) entry which is preliminary data.</text>
</comment>
<reference evidence="4 5" key="1">
    <citation type="submission" date="2022-10" db="EMBL/GenBank/DDBJ databases">
        <title>Draft genome assembly of moderately radiation resistant bacterium Metabacillus halosaccharovorans.</title>
        <authorList>
            <person name="Pal S."/>
            <person name="Gopinathan A."/>
        </authorList>
    </citation>
    <scope>NUCLEOTIDE SEQUENCE [LARGE SCALE GENOMIC DNA]</scope>
    <source>
        <strain evidence="4 5">VITHBRA001</strain>
    </source>
</reference>
<dbReference type="Gene3D" id="2.60.40.790">
    <property type="match status" value="1"/>
</dbReference>
<dbReference type="Pfam" id="PF00011">
    <property type="entry name" value="HSP20"/>
    <property type="match status" value="1"/>
</dbReference>